<name>A0A1I3EFT6_9RHOB</name>
<keyword evidence="3" id="KW-1185">Reference proteome</keyword>
<keyword evidence="1" id="KW-0472">Membrane</keyword>
<keyword evidence="1" id="KW-0812">Transmembrane</keyword>
<dbReference type="EMBL" id="FOPU01000048">
    <property type="protein sequence ID" value="SFH97845.1"/>
    <property type="molecule type" value="Genomic_DNA"/>
</dbReference>
<organism evidence="2 3">
    <name type="scientific">Paracoccus aminovorans</name>
    <dbReference type="NCBI Taxonomy" id="34004"/>
    <lineage>
        <taxon>Bacteria</taxon>
        <taxon>Pseudomonadati</taxon>
        <taxon>Pseudomonadota</taxon>
        <taxon>Alphaproteobacteria</taxon>
        <taxon>Rhodobacterales</taxon>
        <taxon>Paracoccaceae</taxon>
        <taxon>Paracoccus</taxon>
    </lineage>
</organism>
<dbReference type="Proteomes" id="UP000183635">
    <property type="component" value="Unassembled WGS sequence"/>
</dbReference>
<reference evidence="2 3" key="1">
    <citation type="submission" date="2016-10" db="EMBL/GenBank/DDBJ databases">
        <authorList>
            <person name="de Groot N.N."/>
        </authorList>
    </citation>
    <scope>NUCLEOTIDE SEQUENCE [LARGE SCALE GENOMIC DNA]</scope>
    <source>
        <strain evidence="2 3">DSM 8537</strain>
    </source>
</reference>
<evidence type="ECO:0000313" key="2">
    <source>
        <dbReference type="EMBL" id="SFH97845.1"/>
    </source>
</evidence>
<evidence type="ECO:0000313" key="3">
    <source>
        <dbReference type="Proteomes" id="UP000183635"/>
    </source>
</evidence>
<dbReference type="STRING" id="34004.SAMN04488021_14818"/>
<sequence length="62" mass="7043">MNNLIWLIRASRWARNPPSAWMVKLVLAIVALGLLLVGLEHFGLWPDWATLDCPRGAPRIRP</sequence>
<dbReference type="AlphaFoldDB" id="A0A1I3EFT6"/>
<proteinExistence type="predicted"/>
<evidence type="ECO:0000256" key="1">
    <source>
        <dbReference type="SAM" id="Phobius"/>
    </source>
</evidence>
<accession>A0A1I3EFT6</accession>
<keyword evidence="1" id="KW-1133">Transmembrane helix</keyword>
<feature type="transmembrane region" description="Helical" evidence="1">
    <location>
        <begin position="21"/>
        <end position="39"/>
    </location>
</feature>
<protein>
    <submittedName>
        <fullName evidence="2">Uncharacterized protein</fullName>
    </submittedName>
</protein>
<gene>
    <name evidence="2" type="ORF">SAMN04488021_14818</name>
</gene>
<dbReference type="RefSeq" id="WP_074970632.1">
    <property type="nucleotide sequence ID" value="NZ_CBCRYP010000044.1"/>
</dbReference>